<keyword evidence="3" id="KW-1185">Reference proteome</keyword>
<dbReference type="RefSeq" id="WP_207845117.1">
    <property type="nucleotide sequence ID" value="NZ_JAFVMH010000002.1"/>
</dbReference>
<name>A0A939KPT6_9PROT</name>
<keyword evidence="1" id="KW-1133">Transmembrane helix</keyword>
<organism evidence="2 3">
    <name type="scientific">Acetobacter garciniae</name>
    <dbReference type="NCBI Taxonomy" id="2817435"/>
    <lineage>
        <taxon>Bacteria</taxon>
        <taxon>Pseudomonadati</taxon>
        <taxon>Pseudomonadota</taxon>
        <taxon>Alphaproteobacteria</taxon>
        <taxon>Acetobacterales</taxon>
        <taxon>Acetobacteraceae</taxon>
        <taxon>Acetobacter</taxon>
    </lineage>
</organism>
<evidence type="ECO:0000256" key="1">
    <source>
        <dbReference type="SAM" id="Phobius"/>
    </source>
</evidence>
<dbReference type="PROSITE" id="PS51257">
    <property type="entry name" value="PROKAR_LIPOPROTEIN"/>
    <property type="match status" value="1"/>
</dbReference>
<dbReference type="AlphaFoldDB" id="A0A939KPT6"/>
<accession>A0A939KPT6</accession>
<reference evidence="2" key="1">
    <citation type="submission" date="2021-03" db="EMBL/GenBank/DDBJ databases">
        <title>The complete genome sequence of Acetobacter sp. TBRC 12339.</title>
        <authorList>
            <person name="Charoenyingcharoen P."/>
            <person name="Yukphan P."/>
        </authorList>
    </citation>
    <scope>NUCLEOTIDE SEQUENCE</scope>
    <source>
        <strain evidence="2">TBRC 12339</strain>
    </source>
</reference>
<keyword evidence="1" id="KW-0812">Transmembrane</keyword>
<keyword evidence="1" id="KW-0472">Membrane</keyword>
<feature type="transmembrane region" description="Helical" evidence="1">
    <location>
        <begin position="70"/>
        <end position="95"/>
    </location>
</feature>
<dbReference type="EMBL" id="JAFVMH010000002">
    <property type="protein sequence ID" value="MBO1324414.1"/>
    <property type="molecule type" value="Genomic_DNA"/>
</dbReference>
<comment type="caution">
    <text evidence="2">The sequence shown here is derived from an EMBL/GenBank/DDBJ whole genome shotgun (WGS) entry which is preliminary data.</text>
</comment>
<protein>
    <submittedName>
        <fullName evidence="2">Uncharacterized protein</fullName>
    </submittedName>
</protein>
<proteinExistence type="predicted"/>
<evidence type="ECO:0000313" key="3">
    <source>
        <dbReference type="Proteomes" id="UP000664073"/>
    </source>
</evidence>
<evidence type="ECO:0000313" key="2">
    <source>
        <dbReference type="EMBL" id="MBO1324414.1"/>
    </source>
</evidence>
<dbReference type="Proteomes" id="UP000664073">
    <property type="component" value="Unassembled WGS sequence"/>
</dbReference>
<sequence>MAWKQASFITLWLIALSLALCSTFVFIACGLKFSVFHSGLNVAHQDFTDTTELSLYLWQFLPESGRWNDYVFSLPGLVGLSAFLASIALGSFAALRLEELNHHRDTDRQADMHRWDALLVGQHDALTEGA</sequence>
<gene>
    <name evidence="2" type="ORF">J2D77_04480</name>
</gene>